<dbReference type="InterPro" id="IPR002881">
    <property type="entry name" value="DUF58"/>
</dbReference>
<evidence type="ECO:0000259" key="1">
    <source>
        <dbReference type="SMART" id="SM00327"/>
    </source>
</evidence>
<dbReference type="Pfam" id="PF01882">
    <property type="entry name" value="DUF58"/>
    <property type="match status" value="1"/>
</dbReference>
<keyword evidence="3" id="KW-1185">Reference proteome</keyword>
<dbReference type="EMBL" id="VLPL01000003">
    <property type="protein sequence ID" value="TSJ45487.1"/>
    <property type="molecule type" value="Genomic_DNA"/>
</dbReference>
<dbReference type="OrthoDB" id="9776116at2"/>
<dbReference type="SMART" id="SM00327">
    <property type="entry name" value="VWA"/>
    <property type="match status" value="1"/>
</dbReference>
<dbReference type="AlphaFoldDB" id="A0A556MZY8"/>
<dbReference type="Proteomes" id="UP000316008">
    <property type="component" value="Unassembled WGS sequence"/>
</dbReference>
<dbReference type="RefSeq" id="WP_144332443.1">
    <property type="nucleotide sequence ID" value="NZ_VLPL01000003.1"/>
</dbReference>
<accession>A0A556MZY8</accession>
<proteinExistence type="predicted"/>
<protein>
    <submittedName>
        <fullName evidence="2">DUF58 domain-containing protein</fullName>
    </submittedName>
</protein>
<sequence length="289" mass="32922">MDKEALLKRIRTIELQTRGMTEQVFAGQYQSAFKGRGMSFSEVRSYQVGDDVRSIDWNVTARFREPFVKIFEEERELTVLLIIDVSGSMYFGQGKDSKISLAVELAATLAFSAAKKNDKVGAIFISDEVEYYVPPKKGFGHVHFLLRKLINLQPKSSGTSLDMGLKYARNIFKQRSICFVISDFSQLELSKEGFANTARKHDLVALGVSDPGEANLPNVGFVRWLNAETNRTNWIDSSSAQVRKDYEKKHLLRKEKNEAFFLQLGIDAAFFEVGDHVYLPLLQLFKRRK</sequence>
<evidence type="ECO:0000313" key="2">
    <source>
        <dbReference type="EMBL" id="TSJ45487.1"/>
    </source>
</evidence>
<evidence type="ECO:0000313" key="3">
    <source>
        <dbReference type="Proteomes" id="UP000316008"/>
    </source>
</evidence>
<organism evidence="2 3">
    <name type="scientific">Fluviicola chungangensis</name>
    <dbReference type="NCBI Taxonomy" id="2597671"/>
    <lineage>
        <taxon>Bacteria</taxon>
        <taxon>Pseudomonadati</taxon>
        <taxon>Bacteroidota</taxon>
        <taxon>Flavobacteriia</taxon>
        <taxon>Flavobacteriales</taxon>
        <taxon>Crocinitomicaceae</taxon>
        <taxon>Fluviicola</taxon>
    </lineage>
</organism>
<comment type="caution">
    <text evidence="2">The sequence shown here is derived from an EMBL/GenBank/DDBJ whole genome shotgun (WGS) entry which is preliminary data.</text>
</comment>
<dbReference type="InterPro" id="IPR036465">
    <property type="entry name" value="vWFA_dom_sf"/>
</dbReference>
<dbReference type="PANTHER" id="PTHR33608:SF6">
    <property type="entry name" value="BLL2464 PROTEIN"/>
    <property type="match status" value="1"/>
</dbReference>
<dbReference type="SUPFAM" id="SSF53300">
    <property type="entry name" value="vWA-like"/>
    <property type="match status" value="1"/>
</dbReference>
<dbReference type="PANTHER" id="PTHR33608">
    <property type="entry name" value="BLL2464 PROTEIN"/>
    <property type="match status" value="1"/>
</dbReference>
<name>A0A556MZY8_9FLAO</name>
<dbReference type="Gene3D" id="3.40.50.410">
    <property type="entry name" value="von Willebrand factor, type A domain"/>
    <property type="match status" value="1"/>
</dbReference>
<feature type="domain" description="VWFA" evidence="1">
    <location>
        <begin position="76"/>
        <end position="244"/>
    </location>
</feature>
<gene>
    <name evidence="2" type="ORF">FO442_06950</name>
</gene>
<dbReference type="CDD" id="cd00198">
    <property type="entry name" value="vWFA"/>
    <property type="match status" value="1"/>
</dbReference>
<dbReference type="InterPro" id="IPR002035">
    <property type="entry name" value="VWF_A"/>
</dbReference>
<reference evidence="2 3" key="1">
    <citation type="submission" date="2019-07" db="EMBL/GenBank/DDBJ databases">
        <authorList>
            <person name="Huq M.A."/>
        </authorList>
    </citation>
    <scope>NUCLEOTIDE SEQUENCE [LARGE SCALE GENOMIC DNA]</scope>
    <source>
        <strain evidence="2 3">MAH-3</strain>
    </source>
</reference>